<dbReference type="EMBL" id="KU646493">
    <property type="protein sequence ID" value="ANI25721.1"/>
    <property type="molecule type" value="Genomic_DNA"/>
</dbReference>
<feature type="transmembrane region" description="Helical" evidence="10">
    <location>
        <begin position="63"/>
        <end position="88"/>
    </location>
</feature>
<dbReference type="PANTHER" id="PTHR33288">
    <property type="match status" value="1"/>
</dbReference>
<evidence type="ECO:0000256" key="5">
    <source>
        <dbReference type="ARBA" id="ARBA00022692"/>
    </source>
</evidence>
<dbReference type="GeneID" id="27985069"/>
<comment type="similarity">
    <text evidence="2 10">Belongs to the Ycf4 family.</text>
</comment>
<dbReference type="AlphaFoldDB" id="A0A191T5P0"/>
<keyword evidence="5 10" id="KW-0812">Transmembrane</keyword>
<evidence type="ECO:0000256" key="6">
    <source>
        <dbReference type="ARBA" id="ARBA00022989"/>
    </source>
</evidence>
<reference evidence="11" key="1">
    <citation type="journal article" date="2016" name="Front. Plant Sci.">
        <title>Comparative Chloroplast Genome Analyses of Streptophyte Green Algae Uncover Major Structural Alterations in the Klebsormidiophyceae, Coleochaetophyceae and Zygnematophyceae.</title>
        <authorList>
            <person name="Lemieux C."/>
            <person name="Otis C."/>
            <person name="Turmel M."/>
        </authorList>
    </citation>
    <scope>NUCLEOTIDE SEQUENCE</scope>
</reference>
<keyword evidence="8 10" id="KW-0472">Membrane</keyword>
<dbReference type="PANTHER" id="PTHR33288:SF4">
    <property type="entry name" value="PHOTOSYSTEM I ASSEMBLY PROTEIN YCF4"/>
    <property type="match status" value="1"/>
</dbReference>
<evidence type="ECO:0000256" key="9">
    <source>
        <dbReference type="ARBA" id="ARBA00046286"/>
    </source>
</evidence>
<protein>
    <recommendedName>
        <fullName evidence="3 10">Photosystem I assembly protein Ycf4</fullName>
    </recommendedName>
</protein>
<dbReference type="InterPro" id="IPR003359">
    <property type="entry name" value="PSI_Ycf4_assembly"/>
</dbReference>
<feature type="transmembrane region" description="Helical" evidence="10">
    <location>
        <begin position="21"/>
        <end position="43"/>
    </location>
</feature>
<dbReference type="HAMAP" id="MF_00437">
    <property type="entry name" value="Ycf4"/>
    <property type="match status" value="1"/>
</dbReference>
<dbReference type="GO" id="GO:0015979">
    <property type="term" value="P:photosynthesis"/>
    <property type="evidence" value="ECO:0007669"/>
    <property type="project" value="UniProtKB-UniRule"/>
</dbReference>
<keyword evidence="7 10" id="KW-0793">Thylakoid</keyword>
<evidence type="ECO:0000313" key="11">
    <source>
        <dbReference type="EMBL" id="ANI25721.1"/>
    </source>
</evidence>
<comment type="subcellular location">
    <subcellularLocation>
        <location evidence="9">Plastid thylakoid membrane</location>
        <topology evidence="9">Multi-pass membrane protein</topology>
    </subcellularLocation>
    <subcellularLocation>
        <location evidence="10">Plastid</location>
        <location evidence="10">Chloroplast thylakoid membrane</location>
        <topology evidence="10">Multi-pass membrane protein</topology>
    </subcellularLocation>
</comment>
<organism evidence="11">
    <name type="scientific">Coleochaete scutata</name>
    <dbReference type="NCBI Taxonomy" id="3125"/>
    <lineage>
        <taxon>Eukaryota</taxon>
        <taxon>Viridiplantae</taxon>
        <taxon>Streptophyta</taxon>
        <taxon>Coleochaetophyceae</taxon>
        <taxon>Coleochaetales</taxon>
        <taxon>Coleochaetaceae</taxon>
        <taxon>Coleochaete</taxon>
    </lineage>
</organism>
<keyword evidence="6 10" id="KW-1133">Transmembrane helix</keyword>
<keyword evidence="11" id="KW-0150">Chloroplast</keyword>
<keyword evidence="11" id="KW-0934">Plastid</keyword>
<proteinExistence type="inferred from homology"/>
<geneLocation type="chloroplast" evidence="11"/>
<evidence type="ECO:0000256" key="4">
    <source>
        <dbReference type="ARBA" id="ARBA00022531"/>
    </source>
</evidence>
<evidence type="ECO:0000256" key="10">
    <source>
        <dbReference type="HAMAP-Rule" id="MF_00437"/>
    </source>
</evidence>
<accession>A0A191T5P0</accession>
<dbReference type="NCBIfam" id="NF002712">
    <property type="entry name" value="PRK02542.1"/>
    <property type="match status" value="1"/>
</dbReference>
<dbReference type="GO" id="GO:0009522">
    <property type="term" value="C:photosystem I"/>
    <property type="evidence" value="ECO:0007669"/>
    <property type="project" value="InterPro"/>
</dbReference>
<keyword evidence="4 10" id="KW-0602">Photosynthesis</keyword>
<evidence type="ECO:0000256" key="1">
    <source>
        <dbReference type="ARBA" id="ARBA00002862"/>
    </source>
</evidence>
<sequence length="184" mass="21218">MNSNFETLRIENIIGSRRFSNYCWAIILFIGAFGFLIVGLSSYIKQDLVPFLSSKNIIFTPQGIVMCFYGIAGLFVSLYIWCTIWFNIGSGYNEFDKKRAIVRIFRWGFPGKNRRISIQCAFEDIQAIRLEIKESIYPRCMLYIKIKGQKDVPLTQIGETLTLREIEDKAADLARFLKVSIEGL</sequence>
<evidence type="ECO:0000256" key="2">
    <source>
        <dbReference type="ARBA" id="ARBA00008198"/>
    </source>
</evidence>
<dbReference type="GO" id="GO:0009535">
    <property type="term" value="C:chloroplast thylakoid membrane"/>
    <property type="evidence" value="ECO:0007669"/>
    <property type="project" value="UniProtKB-SubCell"/>
</dbReference>
<evidence type="ECO:0000256" key="7">
    <source>
        <dbReference type="ARBA" id="ARBA00023078"/>
    </source>
</evidence>
<evidence type="ECO:0000256" key="3">
    <source>
        <dbReference type="ARBA" id="ARBA00015395"/>
    </source>
</evidence>
<comment type="function">
    <text evidence="1 10">Seems to be required for the assembly of the photosystem I complex.</text>
</comment>
<evidence type="ECO:0000256" key="8">
    <source>
        <dbReference type="ARBA" id="ARBA00023136"/>
    </source>
</evidence>
<dbReference type="RefSeq" id="YP_009258667.1">
    <property type="nucleotide sequence ID" value="NC_030358.1"/>
</dbReference>
<gene>
    <name evidence="10 11" type="primary">ycf4</name>
</gene>
<name>A0A191T5P0_COLSC</name>
<dbReference type="Pfam" id="PF02392">
    <property type="entry name" value="Ycf4"/>
    <property type="match status" value="1"/>
</dbReference>